<feature type="domain" description="CAF17 C-terminal" evidence="4">
    <location>
        <begin position="76"/>
        <end position="157"/>
    </location>
</feature>
<dbReference type="GO" id="GO:0016226">
    <property type="term" value="P:iron-sulfur cluster assembly"/>
    <property type="evidence" value="ECO:0007669"/>
    <property type="project" value="TreeGrafter"/>
</dbReference>
<dbReference type="PANTHER" id="PTHR22602">
    <property type="entry name" value="TRANSFERASE CAF17, MITOCHONDRIAL-RELATED"/>
    <property type="match status" value="1"/>
</dbReference>
<protein>
    <recommendedName>
        <fullName evidence="4">CAF17 C-terminal domain-containing protein</fullName>
    </recommendedName>
</protein>
<gene>
    <name evidence="5" type="ORF">CB5_LOCUS13314</name>
</gene>
<name>A0A6V7PHA8_ANACO</name>
<evidence type="ECO:0000256" key="1">
    <source>
        <dbReference type="ARBA" id="ARBA00004173"/>
    </source>
</evidence>
<dbReference type="SUPFAM" id="SSF103025">
    <property type="entry name" value="Folate-binding domain"/>
    <property type="match status" value="1"/>
</dbReference>
<dbReference type="NCBIfam" id="TIGR03317">
    <property type="entry name" value="ygfZ_signature"/>
    <property type="match status" value="1"/>
</dbReference>
<dbReference type="InterPro" id="IPR045179">
    <property type="entry name" value="YgfZ/GcvT"/>
</dbReference>
<dbReference type="AlphaFoldDB" id="A0A6V7PHA8"/>
<dbReference type="Pfam" id="PF25455">
    <property type="entry name" value="Beta-barrel_CAF17_C"/>
    <property type="match status" value="1"/>
</dbReference>
<reference evidence="5" key="1">
    <citation type="submission" date="2020-07" db="EMBL/GenBank/DDBJ databases">
        <authorList>
            <person name="Lin J."/>
        </authorList>
    </citation>
    <scope>NUCLEOTIDE SEQUENCE</scope>
</reference>
<organism evidence="5">
    <name type="scientific">Ananas comosus var. bracteatus</name>
    <name type="common">red pineapple</name>
    <dbReference type="NCBI Taxonomy" id="296719"/>
    <lineage>
        <taxon>Eukaryota</taxon>
        <taxon>Viridiplantae</taxon>
        <taxon>Streptophyta</taxon>
        <taxon>Embryophyta</taxon>
        <taxon>Tracheophyta</taxon>
        <taxon>Spermatophyta</taxon>
        <taxon>Magnoliopsida</taxon>
        <taxon>Liliopsida</taxon>
        <taxon>Poales</taxon>
        <taxon>Bromeliaceae</taxon>
        <taxon>Bromelioideae</taxon>
        <taxon>Ananas</taxon>
    </lineage>
</organism>
<dbReference type="PANTHER" id="PTHR22602:SF0">
    <property type="entry name" value="TRANSFERASE CAF17, MITOCHONDRIAL-RELATED"/>
    <property type="match status" value="1"/>
</dbReference>
<keyword evidence="2" id="KW-0809">Transit peptide</keyword>
<proteinExistence type="predicted"/>
<sequence>MDEDYLNCDILNGCVLQDIMIQKSHTRVKNEDLGEDLGEAIPLEYNLAGLNAISFEKGCYVGQELVARTHHRGVIRKRLLPFKFLNDNGEEVEQVVSPGSEITESNSNKKVGTVNSAVGCCGMGVLKLEEAFNPSSTLTIKDQNKIQVKVIRPDWWPTEWNHVHEEQTVAA</sequence>
<dbReference type="EMBL" id="LR862148">
    <property type="protein sequence ID" value="CAD1830103.1"/>
    <property type="molecule type" value="Genomic_DNA"/>
</dbReference>
<comment type="subcellular location">
    <subcellularLocation>
        <location evidence="1">Mitochondrion</location>
    </subcellularLocation>
</comment>
<dbReference type="Gene3D" id="2.40.30.160">
    <property type="match status" value="1"/>
</dbReference>
<dbReference type="InterPro" id="IPR057460">
    <property type="entry name" value="CAF17_C"/>
</dbReference>
<evidence type="ECO:0000259" key="4">
    <source>
        <dbReference type="Pfam" id="PF25455"/>
    </source>
</evidence>
<accession>A0A6V7PHA8</accession>
<evidence type="ECO:0000313" key="5">
    <source>
        <dbReference type="EMBL" id="CAD1830103.1"/>
    </source>
</evidence>
<dbReference type="InterPro" id="IPR017703">
    <property type="entry name" value="YgfZ/GCV_T_CS"/>
</dbReference>
<evidence type="ECO:0000256" key="3">
    <source>
        <dbReference type="ARBA" id="ARBA00023128"/>
    </source>
</evidence>
<dbReference type="GO" id="GO:0005759">
    <property type="term" value="C:mitochondrial matrix"/>
    <property type="evidence" value="ECO:0007669"/>
    <property type="project" value="TreeGrafter"/>
</dbReference>
<keyword evidence="3" id="KW-0496">Mitochondrion</keyword>
<evidence type="ECO:0000256" key="2">
    <source>
        <dbReference type="ARBA" id="ARBA00022946"/>
    </source>
</evidence>